<dbReference type="GO" id="GO:0030170">
    <property type="term" value="F:pyridoxal phosphate binding"/>
    <property type="evidence" value="ECO:0007669"/>
    <property type="project" value="InterPro"/>
</dbReference>
<dbReference type="GeneID" id="93278489"/>
<dbReference type="InterPro" id="IPR015424">
    <property type="entry name" value="PyrdxlP-dep_Trfase"/>
</dbReference>
<comment type="similarity">
    <text evidence="5">Belongs to the class-II pyridoxal-phosphate-dependent aminotransferase family. MalY/PatB cystathionine beta-lyase subfamily.</text>
</comment>
<feature type="domain" description="Aminotransferase class I/classII large" evidence="6">
    <location>
        <begin position="33"/>
        <end position="382"/>
    </location>
</feature>
<evidence type="ECO:0000256" key="4">
    <source>
        <dbReference type="ARBA" id="ARBA00023239"/>
    </source>
</evidence>
<proteinExistence type="inferred from homology"/>
<dbReference type="Gene3D" id="3.40.640.10">
    <property type="entry name" value="Type I PLP-dependent aspartate aminotransferase-like (Major domain)"/>
    <property type="match status" value="1"/>
</dbReference>
<dbReference type="GO" id="GO:0047804">
    <property type="term" value="F:cysteine-S-conjugate beta-lyase activity"/>
    <property type="evidence" value="ECO:0007669"/>
    <property type="project" value="UniProtKB-EC"/>
</dbReference>
<dbReference type="InterPro" id="IPR004839">
    <property type="entry name" value="Aminotransferase_I/II_large"/>
</dbReference>
<keyword evidence="3" id="KW-0663">Pyridoxal phosphate</keyword>
<dbReference type="PANTHER" id="PTHR43525:SF1">
    <property type="entry name" value="PROTEIN MALY"/>
    <property type="match status" value="1"/>
</dbReference>
<dbReference type="InterPro" id="IPR015421">
    <property type="entry name" value="PyrdxlP-dep_Trfase_major"/>
</dbReference>
<keyword evidence="8" id="KW-1185">Reference proteome</keyword>
<dbReference type="RefSeq" id="WP_092361153.1">
    <property type="nucleotide sequence ID" value="NZ_DAINWJ010000226.1"/>
</dbReference>
<dbReference type="CDD" id="cd00609">
    <property type="entry name" value="AAT_like"/>
    <property type="match status" value="1"/>
</dbReference>
<name>A0A1I0CZ01_9FIRM</name>
<sequence length="397" mass="45773">MYDFDEMIRRNGLSTMKWEAEIQRTGYEDLLCFGTADMDFSSPEPVLQAVRQIADAGHLGYPYPPEAYYDSIRCWLERIGGWRVDVRKASSVNVGIYTAVWCVLDALTRPGDEVIIQTPVHFCFRQMLLDNDRVPVCNPLVLRDGRYEMNFEALERCFTENTRLFWLCNPHNPVGRAWTREELGRLGEICERHDVMILSDDVYCGLVYPGYRYTPMASLSKELSRRTITCYSPSKIYNTTGIKFSFVIAENPEILERYNRSLRKLDLTYGMNLFGIQTAIAAFDRCDGWVEALMEYIAGNHRYAEMTVRGRMPLAHITEADSTYFAWIDMKCLGFEEGEAEAYFEREAHILISPGEELGPGGEGFIRLNLACRRAVLSEGMERMARAWEKRIHSLKH</sequence>
<accession>A0A1I0CZ01</accession>
<comment type="cofactor">
    <cofactor evidence="1">
        <name>pyridoxal 5'-phosphate</name>
        <dbReference type="ChEBI" id="CHEBI:597326"/>
    </cofactor>
</comment>
<dbReference type="Proteomes" id="UP000198508">
    <property type="component" value="Unassembled WGS sequence"/>
</dbReference>
<evidence type="ECO:0000259" key="6">
    <source>
        <dbReference type="Pfam" id="PF00155"/>
    </source>
</evidence>
<reference evidence="8" key="1">
    <citation type="submission" date="2016-10" db="EMBL/GenBank/DDBJ databases">
        <authorList>
            <person name="Varghese N."/>
            <person name="Submissions S."/>
        </authorList>
    </citation>
    <scope>NUCLEOTIDE SEQUENCE [LARGE SCALE GENOMIC DNA]</scope>
    <source>
        <strain evidence="8">NLAE-zl-G277</strain>
    </source>
</reference>
<protein>
    <recommendedName>
        <fullName evidence="2">cysteine-S-conjugate beta-lyase</fullName>
        <ecNumber evidence="2">4.4.1.13</ecNumber>
    </recommendedName>
</protein>
<evidence type="ECO:0000256" key="5">
    <source>
        <dbReference type="ARBA" id="ARBA00037974"/>
    </source>
</evidence>
<dbReference type="InterPro" id="IPR051798">
    <property type="entry name" value="Class-II_PLP-Dep_Aminotrans"/>
</dbReference>
<dbReference type="AlphaFoldDB" id="A0A1I0CZ01"/>
<dbReference type="PANTHER" id="PTHR43525">
    <property type="entry name" value="PROTEIN MALY"/>
    <property type="match status" value="1"/>
</dbReference>
<dbReference type="STRING" id="460384.SAMN05216313_103232"/>
<evidence type="ECO:0000256" key="3">
    <source>
        <dbReference type="ARBA" id="ARBA00022898"/>
    </source>
</evidence>
<organism evidence="7 8">
    <name type="scientific">Enterocloster lavalensis</name>
    <dbReference type="NCBI Taxonomy" id="460384"/>
    <lineage>
        <taxon>Bacteria</taxon>
        <taxon>Bacillati</taxon>
        <taxon>Bacillota</taxon>
        <taxon>Clostridia</taxon>
        <taxon>Lachnospirales</taxon>
        <taxon>Lachnospiraceae</taxon>
        <taxon>Enterocloster</taxon>
    </lineage>
</organism>
<keyword evidence="4 7" id="KW-0456">Lyase</keyword>
<dbReference type="SUPFAM" id="SSF53383">
    <property type="entry name" value="PLP-dependent transferases"/>
    <property type="match status" value="1"/>
</dbReference>
<dbReference type="InterPro" id="IPR015422">
    <property type="entry name" value="PyrdxlP-dep_Trfase_small"/>
</dbReference>
<dbReference type="Gene3D" id="3.90.1150.10">
    <property type="entry name" value="Aspartate Aminotransferase, domain 1"/>
    <property type="match status" value="1"/>
</dbReference>
<dbReference type="InterPro" id="IPR027619">
    <property type="entry name" value="C-S_lyase_PatB-like"/>
</dbReference>
<dbReference type="EC" id="4.4.1.13" evidence="2"/>
<evidence type="ECO:0000313" key="7">
    <source>
        <dbReference type="EMBL" id="SET24728.1"/>
    </source>
</evidence>
<dbReference type="EMBL" id="FOIM01000003">
    <property type="protein sequence ID" value="SET24728.1"/>
    <property type="molecule type" value="Genomic_DNA"/>
</dbReference>
<dbReference type="Pfam" id="PF00155">
    <property type="entry name" value="Aminotran_1_2"/>
    <property type="match status" value="1"/>
</dbReference>
<evidence type="ECO:0000313" key="8">
    <source>
        <dbReference type="Proteomes" id="UP000198508"/>
    </source>
</evidence>
<evidence type="ECO:0000256" key="1">
    <source>
        <dbReference type="ARBA" id="ARBA00001933"/>
    </source>
</evidence>
<gene>
    <name evidence="7" type="ORF">SAMN05216313_103232</name>
</gene>
<dbReference type="NCBIfam" id="TIGR04350">
    <property type="entry name" value="C_S_lyase_PatB"/>
    <property type="match status" value="1"/>
</dbReference>
<evidence type="ECO:0000256" key="2">
    <source>
        <dbReference type="ARBA" id="ARBA00012224"/>
    </source>
</evidence>